<accession>A0A8S5NBL6</accession>
<name>A0A8S5NBL6_9CAUD</name>
<reference evidence="1" key="1">
    <citation type="journal article" date="2021" name="Proc. Natl. Acad. Sci. U.S.A.">
        <title>A Catalog of Tens of Thousands of Viruses from Human Metagenomes Reveals Hidden Associations with Chronic Diseases.</title>
        <authorList>
            <person name="Tisza M.J."/>
            <person name="Buck C.B."/>
        </authorList>
    </citation>
    <scope>NUCLEOTIDE SEQUENCE</scope>
    <source>
        <strain evidence="1">CtUX613</strain>
    </source>
</reference>
<organism evidence="1">
    <name type="scientific">Myoviridae sp. ctUX613</name>
    <dbReference type="NCBI Taxonomy" id="2826660"/>
    <lineage>
        <taxon>Viruses</taxon>
        <taxon>Duplodnaviria</taxon>
        <taxon>Heunggongvirae</taxon>
        <taxon>Uroviricota</taxon>
        <taxon>Caudoviricetes</taxon>
    </lineage>
</organism>
<sequence length="64" mass="7174">MRLVTPDANTFAYFNRKLVKAAWPSSCLIQGRKADSGLVRVRVRRINFTARYALTGFGKSAIVN</sequence>
<dbReference type="EMBL" id="BK015114">
    <property type="protein sequence ID" value="DAD91467.1"/>
    <property type="molecule type" value="Genomic_DNA"/>
</dbReference>
<proteinExistence type="predicted"/>
<evidence type="ECO:0000313" key="1">
    <source>
        <dbReference type="EMBL" id="DAD91467.1"/>
    </source>
</evidence>
<protein>
    <submittedName>
        <fullName evidence="1">AAA-like domain protein</fullName>
    </submittedName>
</protein>